<keyword evidence="2 3" id="KW-0802">TPR repeat</keyword>
<dbReference type="SUPFAM" id="SSF48452">
    <property type="entry name" value="TPR-like"/>
    <property type="match status" value="1"/>
</dbReference>
<sequence length="296" mass="34484">MSLNVADEIECEFFENHVKFSIDGVSTKWMGMDDRFIERIGRDSINREFPIMHLKKEIQIKNALDDGIALFKSQKYSKAIEKFDEVLFYDPKYGEALLYKSYCLRGQGHFVKALRHYLRAVDADGSLKDLEYHKSLLHEANDERSSFPKLKLNIYAGDEHFARGEYQSAIESYDKALMSPSKFKQKILSKLLNKKAMAYLKLKDFSEALKCFEKSLDVSENDYAVFGEGICRYELNLDIDPKFRGCLKISKADMLKQALVLEDMGYREDSMRILNFLRENHFRKDELYEKMADAIG</sequence>
<evidence type="ECO:0000256" key="2">
    <source>
        <dbReference type="ARBA" id="ARBA00022803"/>
    </source>
</evidence>
<evidence type="ECO:0000313" key="4">
    <source>
        <dbReference type="EMBL" id="MBE6502344.1"/>
    </source>
</evidence>
<dbReference type="AlphaFoldDB" id="A0A8T3VGF4"/>
<dbReference type="Pfam" id="PF00515">
    <property type="entry name" value="TPR_1"/>
    <property type="match status" value="1"/>
</dbReference>
<evidence type="ECO:0000256" key="1">
    <source>
        <dbReference type="ARBA" id="ARBA00022737"/>
    </source>
</evidence>
<protein>
    <submittedName>
        <fullName evidence="4">Tetratricopeptide repeat protein</fullName>
    </submittedName>
</protein>
<dbReference type="Proteomes" id="UP000783037">
    <property type="component" value="Unassembled WGS sequence"/>
</dbReference>
<feature type="repeat" description="TPR" evidence="3">
    <location>
        <begin position="189"/>
        <end position="222"/>
    </location>
</feature>
<dbReference type="PANTHER" id="PTHR44858">
    <property type="entry name" value="TETRATRICOPEPTIDE REPEAT PROTEIN 6"/>
    <property type="match status" value="1"/>
</dbReference>
<comment type="caution">
    <text evidence="4">The sequence shown here is derived from an EMBL/GenBank/DDBJ whole genome shotgun (WGS) entry which is preliminary data.</text>
</comment>
<dbReference type="RefSeq" id="WP_303739432.1">
    <property type="nucleotide sequence ID" value="NZ_SUTK01000049.1"/>
</dbReference>
<reference evidence="4" key="1">
    <citation type="submission" date="2019-04" db="EMBL/GenBank/DDBJ databases">
        <title>Evolution of Biomass-Degrading Anaerobic Consortia Revealed by Metagenomics.</title>
        <authorList>
            <person name="Peng X."/>
        </authorList>
    </citation>
    <scope>NUCLEOTIDE SEQUENCE</scope>
    <source>
        <strain evidence="4">SIG18</strain>
    </source>
</reference>
<proteinExistence type="predicted"/>
<organism evidence="4 5">
    <name type="scientific">Methanobrevibacter thaueri</name>
    <dbReference type="NCBI Taxonomy" id="190975"/>
    <lineage>
        <taxon>Archaea</taxon>
        <taxon>Methanobacteriati</taxon>
        <taxon>Methanobacteriota</taxon>
        <taxon>Methanomada group</taxon>
        <taxon>Methanobacteria</taxon>
        <taxon>Methanobacteriales</taxon>
        <taxon>Methanobacteriaceae</taxon>
        <taxon>Methanobrevibacter</taxon>
    </lineage>
</organism>
<dbReference type="EMBL" id="SUTK01000049">
    <property type="protein sequence ID" value="MBE6502344.1"/>
    <property type="molecule type" value="Genomic_DNA"/>
</dbReference>
<dbReference type="InterPro" id="IPR011990">
    <property type="entry name" value="TPR-like_helical_dom_sf"/>
</dbReference>
<feature type="repeat" description="TPR" evidence="3">
    <location>
        <begin position="60"/>
        <end position="93"/>
    </location>
</feature>
<dbReference type="PANTHER" id="PTHR44858:SF1">
    <property type="entry name" value="UDP-N-ACETYLGLUCOSAMINE--PEPTIDE N-ACETYLGLUCOSAMINYLTRANSFERASE SPINDLY-RELATED"/>
    <property type="match status" value="1"/>
</dbReference>
<evidence type="ECO:0000313" key="5">
    <source>
        <dbReference type="Proteomes" id="UP000783037"/>
    </source>
</evidence>
<dbReference type="PROSITE" id="PS50005">
    <property type="entry name" value="TPR"/>
    <property type="match status" value="2"/>
</dbReference>
<evidence type="ECO:0000256" key="3">
    <source>
        <dbReference type="PROSITE-ProRule" id="PRU00339"/>
    </source>
</evidence>
<gene>
    <name evidence="4" type="ORF">E7Z79_07885</name>
</gene>
<keyword evidence="1" id="KW-0677">Repeat</keyword>
<dbReference type="InterPro" id="IPR050498">
    <property type="entry name" value="Ycf3"/>
</dbReference>
<dbReference type="SMART" id="SM00028">
    <property type="entry name" value="TPR"/>
    <property type="match status" value="4"/>
</dbReference>
<accession>A0A8T3VGF4</accession>
<name>A0A8T3VGF4_9EURY</name>
<dbReference type="Gene3D" id="1.25.40.10">
    <property type="entry name" value="Tetratricopeptide repeat domain"/>
    <property type="match status" value="2"/>
</dbReference>
<dbReference type="InterPro" id="IPR019734">
    <property type="entry name" value="TPR_rpt"/>
</dbReference>
<dbReference type="Pfam" id="PF13432">
    <property type="entry name" value="TPR_16"/>
    <property type="match status" value="1"/>
</dbReference>